<evidence type="ECO:0000313" key="3">
    <source>
        <dbReference type="Proteomes" id="UP000663852"/>
    </source>
</evidence>
<gene>
    <name evidence="2" type="ORF">EDS130_LOCUS40692</name>
</gene>
<comment type="caution">
    <text evidence="2">The sequence shown here is derived from an EMBL/GenBank/DDBJ whole genome shotgun (WGS) entry which is preliminary data.</text>
</comment>
<evidence type="ECO:0000256" key="1">
    <source>
        <dbReference type="SAM" id="MobiDB-lite"/>
    </source>
</evidence>
<reference evidence="2" key="1">
    <citation type="submission" date="2021-02" db="EMBL/GenBank/DDBJ databases">
        <authorList>
            <person name="Nowell W R."/>
        </authorList>
    </citation>
    <scope>NUCLEOTIDE SEQUENCE</scope>
</reference>
<evidence type="ECO:0000313" key="2">
    <source>
        <dbReference type="EMBL" id="CAF1469419.1"/>
    </source>
</evidence>
<organism evidence="2 3">
    <name type="scientific">Adineta ricciae</name>
    <name type="common">Rotifer</name>
    <dbReference type="NCBI Taxonomy" id="249248"/>
    <lineage>
        <taxon>Eukaryota</taxon>
        <taxon>Metazoa</taxon>
        <taxon>Spiralia</taxon>
        <taxon>Gnathifera</taxon>
        <taxon>Rotifera</taxon>
        <taxon>Eurotatoria</taxon>
        <taxon>Bdelloidea</taxon>
        <taxon>Adinetida</taxon>
        <taxon>Adinetidae</taxon>
        <taxon>Adineta</taxon>
    </lineage>
</organism>
<feature type="compositionally biased region" description="Acidic residues" evidence="1">
    <location>
        <begin position="94"/>
        <end position="107"/>
    </location>
</feature>
<dbReference type="OrthoDB" id="10034467at2759"/>
<dbReference type="Proteomes" id="UP000663852">
    <property type="component" value="Unassembled WGS sequence"/>
</dbReference>
<feature type="compositionally biased region" description="Acidic residues" evidence="1">
    <location>
        <begin position="62"/>
        <end position="77"/>
    </location>
</feature>
<sequence>MATKTIDHEIIATNVDTPISLQLNKEQDALYVLTNYQLTRIDLNSKEYQKEFVYQRKRNVEEDQMDDDDDDDDDDGDGYSQGESDGDENRVEDPFEDSEPSTGDDEDRIINRRNWRRYGYRIYPFDNPCSLLYLQDKNQFIVLNEGVIKFFRVQLENNRPFAEGPSKNIFCYDFDVLKENNRSIQPWSITKTSQEDYFLFSLLDSSQLYSLDMTNEKAQIEKFITTEINSCPYLQFHRQSNQIFVYDSTQIFTVSINEKIPMKLQLPFDIEEGKGISSLTIGKSGFVYVLVNSNLYKCDYQQSKLSVIEDLGKLNLTMNSAQMIVDDEEKNFYASDCENSTVYRWKI</sequence>
<protein>
    <submittedName>
        <fullName evidence="2">Uncharacterized protein</fullName>
    </submittedName>
</protein>
<name>A0A815R0N5_ADIRI</name>
<accession>A0A815R0N5</accession>
<dbReference type="EMBL" id="CAJNOJ010000500">
    <property type="protein sequence ID" value="CAF1469419.1"/>
    <property type="molecule type" value="Genomic_DNA"/>
</dbReference>
<dbReference type="SUPFAM" id="SSF75011">
    <property type="entry name" value="3-carboxy-cis,cis-mucoante lactonizing enzyme"/>
    <property type="match status" value="1"/>
</dbReference>
<proteinExistence type="predicted"/>
<dbReference type="AlphaFoldDB" id="A0A815R0N5"/>
<feature type="region of interest" description="Disordered" evidence="1">
    <location>
        <begin position="55"/>
        <end position="107"/>
    </location>
</feature>